<evidence type="ECO:0000313" key="2">
    <source>
        <dbReference type="Proteomes" id="UP000002881"/>
    </source>
</evidence>
<dbReference type="AlphaFoldDB" id="I2F6X5"/>
<dbReference type="KEGG" id="mpg:Theba_2036"/>
<dbReference type="Proteomes" id="UP000002881">
    <property type="component" value="Chromosome"/>
</dbReference>
<keyword evidence="2" id="KW-1185">Reference proteome</keyword>
<dbReference type="EMBL" id="CP003532">
    <property type="protein sequence ID" value="AFK07678.1"/>
    <property type="molecule type" value="Genomic_DNA"/>
</dbReference>
<evidence type="ECO:0000313" key="1">
    <source>
        <dbReference type="EMBL" id="AFK07678.1"/>
    </source>
</evidence>
<reference evidence="1 2" key="1">
    <citation type="journal article" date="2012" name="Genome Biol. Evol.">
        <title>Genome Sequence of the Mesophilic Thermotogales Bacterium Mesotoga prima MesG1.Ag.4.2 Reveals the Largest Thermotogales Genome To Date.</title>
        <authorList>
            <person name="Zhaxybayeva O."/>
            <person name="Swithers K.S."/>
            <person name="Foght J."/>
            <person name="Green A.G."/>
            <person name="Bruce D."/>
            <person name="Detter C."/>
            <person name="Han S."/>
            <person name="Teshima H."/>
            <person name="Han J."/>
            <person name="Woyke T."/>
            <person name="Pitluck S."/>
            <person name="Nolan M."/>
            <person name="Ivanova N."/>
            <person name="Pati A."/>
            <person name="Land M.L."/>
            <person name="Dlutek M."/>
            <person name="Doolittle W.F."/>
            <person name="Noll K.M."/>
            <person name="Nesbo C.L."/>
        </authorList>
    </citation>
    <scope>NUCLEOTIDE SEQUENCE [LARGE SCALE GENOMIC DNA]</scope>
    <source>
        <strain evidence="2">mesG1.Ag.4.2</strain>
    </source>
</reference>
<accession>I2F6X5</accession>
<dbReference type="HOGENOM" id="CLU_2479744_0_0_0"/>
<name>I2F6X5_9BACT</name>
<proteinExistence type="predicted"/>
<gene>
    <name evidence="1" type="ORF">Theba_2036</name>
</gene>
<sequence>MIIVKHSCMLEFTRELKRSHKPLPNPVKTGMICNRKYVLLTLPVRVIKLPKTVQFGFNTISVSEIDPEFKPAPQSQMNPMISEGVKA</sequence>
<organism evidence="1 2">
    <name type="scientific">Mesotoga prima MesG1.Ag.4.2</name>
    <dbReference type="NCBI Taxonomy" id="660470"/>
    <lineage>
        <taxon>Bacteria</taxon>
        <taxon>Thermotogati</taxon>
        <taxon>Thermotogota</taxon>
        <taxon>Thermotogae</taxon>
        <taxon>Kosmotogales</taxon>
        <taxon>Kosmotogaceae</taxon>
        <taxon>Mesotoga</taxon>
    </lineage>
</organism>
<protein>
    <submittedName>
        <fullName evidence="1">Uncharacterized protein</fullName>
    </submittedName>
</protein>